<dbReference type="AlphaFoldDB" id="A0A6A6TWD8"/>
<dbReference type="EMBL" id="MU004244">
    <property type="protein sequence ID" value="KAF2663786.1"/>
    <property type="molecule type" value="Genomic_DNA"/>
</dbReference>
<dbReference type="InterPro" id="IPR056632">
    <property type="entry name" value="DUF7730"/>
</dbReference>
<dbReference type="Proteomes" id="UP000799302">
    <property type="component" value="Unassembled WGS sequence"/>
</dbReference>
<proteinExistence type="predicted"/>
<accession>A0A6A6TWD8</accession>
<evidence type="ECO:0000259" key="1">
    <source>
        <dbReference type="Pfam" id="PF24864"/>
    </source>
</evidence>
<dbReference type="PANTHER" id="PTHR38790">
    <property type="entry name" value="2EXR DOMAIN-CONTAINING PROTEIN-RELATED"/>
    <property type="match status" value="1"/>
</dbReference>
<evidence type="ECO:0000313" key="3">
    <source>
        <dbReference type="Proteomes" id="UP000799302"/>
    </source>
</evidence>
<dbReference type="OrthoDB" id="5413827at2759"/>
<protein>
    <recommendedName>
        <fullName evidence="1">DUF7730 domain-containing protein</fullName>
    </recommendedName>
</protein>
<name>A0A6A6TWD8_9PEZI</name>
<reference evidence="2" key="1">
    <citation type="journal article" date="2020" name="Stud. Mycol.">
        <title>101 Dothideomycetes genomes: a test case for predicting lifestyles and emergence of pathogens.</title>
        <authorList>
            <person name="Haridas S."/>
            <person name="Albert R."/>
            <person name="Binder M."/>
            <person name="Bloem J."/>
            <person name="Labutti K."/>
            <person name="Salamov A."/>
            <person name="Andreopoulos B."/>
            <person name="Baker S."/>
            <person name="Barry K."/>
            <person name="Bills G."/>
            <person name="Bluhm B."/>
            <person name="Cannon C."/>
            <person name="Castanera R."/>
            <person name="Culley D."/>
            <person name="Daum C."/>
            <person name="Ezra D."/>
            <person name="Gonzalez J."/>
            <person name="Henrissat B."/>
            <person name="Kuo A."/>
            <person name="Liang C."/>
            <person name="Lipzen A."/>
            <person name="Lutzoni F."/>
            <person name="Magnuson J."/>
            <person name="Mondo S."/>
            <person name="Nolan M."/>
            <person name="Ohm R."/>
            <person name="Pangilinan J."/>
            <person name="Park H.-J."/>
            <person name="Ramirez L."/>
            <person name="Alfaro M."/>
            <person name="Sun H."/>
            <person name="Tritt A."/>
            <person name="Yoshinaga Y."/>
            <person name="Zwiers L.-H."/>
            <person name="Turgeon B."/>
            <person name="Goodwin S."/>
            <person name="Spatafora J."/>
            <person name="Crous P."/>
            <person name="Grigoriev I."/>
        </authorList>
    </citation>
    <scope>NUCLEOTIDE SEQUENCE</scope>
    <source>
        <strain evidence="2">CBS 115976</strain>
    </source>
</reference>
<sequence length="428" mass="50621">MTKRKAAQALVPAVAMRKRKPRKPTQPFTAPKYAKTKQIIQRNSTESPLLRLPLEIRERVWAHVFNDGRLLHIKQLDDRDEPPSGDDWMERGVQYYGWHNVYCLSQHSSRDTYENSKTKSVFAYGSTLEDREAHNPHRDCKQYLNRESNLEIFNRRCQKDNEPEPQQETVQLQLFRTCRQIYFEANHAFWSNTTFGFTEPDNFAHFMANRTPHQKRDLQKLHLEFELLTEGSFNDWHRALAMKVVKTLTGLRTFHLHVRHGDGCWGEDYGMVAEDLRDLAFESLLNFRTLPLKKVTVVFQNHFLVDDYDTRWSHARHREWAEYFREALLDPNGLQVWQARQDELRRSREESKANELAYKRSTNCFVSRAECHKRLLQDAEMKGKKFKECEHGHRCEECGFANYGPECWKCNPSSMPPDSGYRQRSMSS</sequence>
<feature type="domain" description="DUF7730" evidence="1">
    <location>
        <begin position="155"/>
        <end position="259"/>
    </location>
</feature>
<dbReference type="Pfam" id="PF24864">
    <property type="entry name" value="DUF7730"/>
    <property type="match status" value="1"/>
</dbReference>
<keyword evidence="3" id="KW-1185">Reference proteome</keyword>
<evidence type="ECO:0000313" key="2">
    <source>
        <dbReference type="EMBL" id="KAF2663786.1"/>
    </source>
</evidence>
<organism evidence="2 3">
    <name type="scientific">Microthyrium microscopicum</name>
    <dbReference type="NCBI Taxonomy" id="703497"/>
    <lineage>
        <taxon>Eukaryota</taxon>
        <taxon>Fungi</taxon>
        <taxon>Dikarya</taxon>
        <taxon>Ascomycota</taxon>
        <taxon>Pezizomycotina</taxon>
        <taxon>Dothideomycetes</taxon>
        <taxon>Dothideomycetes incertae sedis</taxon>
        <taxon>Microthyriales</taxon>
        <taxon>Microthyriaceae</taxon>
        <taxon>Microthyrium</taxon>
    </lineage>
</organism>
<gene>
    <name evidence="2" type="ORF">BT63DRAFT_483959</name>
</gene>